<name>A0AAN6VIV7_9PEZI</name>
<gene>
    <name evidence="1" type="ORF">C8A00DRAFT_35224</name>
</gene>
<dbReference type="Pfam" id="PF20174">
    <property type="entry name" value="DUF6540"/>
    <property type="match status" value="1"/>
</dbReference>
<sequence length="138" mass="15222">MPAQMVMYAYLLMYPKPRVPAHWAVFVTPVEDGTVGQVYHAVGSPFTGYQVEVKPSYDLSETKRAHLLVFLGYIDESWQDQLAESAQSIKAPGVSPKPLVPFAGQNCQNWLEEFLQHLISVGAIDSSALAQLSTAPRT</sequence>
<protein>
    <submittedName>
        <fullName evidence="1">Uncharacterized protein</fullName>
    </submittedName>
</protein>
<evidence type="ECO:0000313" key="1">
    <source>
        <dbReference type="EMBL" id="KAK4152097.1"/>
    </source>
</evidence>
<comment type="caution">
    <text evidence="1">The sequence shown here is derived from an EMBL/GenBank/DDBJ whole genome shotgun (WGS) entry which is preliminary data.</text>
</comment>
<reference evidence="1" key="1">
    <citation type="journal article" date="2023" name="Mol. Phylogenet. Evol.">
        <title>Genome-scale phylogeny and comparative genomics of the fungal order Sordariales.</title>
        <authorList>
            <person name="Hensen N."/>
            <person name="Bonometti L."/>
            <person name="Westerberg I."/>
            <person name="Brannstrom I.O."/>
            <person name="Guillou S."/>
            <person name="Cros-Aarteil S."/>
            <person name="Calhoun S."/>
            <person name="Haridas S."/>
            <person name="Kuo A."/>
            <person name="Mondo S."/>
            <person name="Pangilinan J."/>
            <person name="Riley R."/>
            <person name="LaButti K."/>
            <person name="Andreopoulos B."/>
            <person name="Lipzen A."/>
            <person name="Chen C."/>
            <person name="Yan M."/>
            <person name="Daum C."/>
            <person name="Ng V."/>
            <person name="Clum A."/>
            <person name="Steindorff A."/>
            <person name="Ohm R.A."/>
            <person name="Martin F."/>
            <person name="Silar P."/>
            <person name="Natvig D.O."/>
            <person name="Lalanne C."/>
            <person name="Gautier V."/>
            <person name="Ament-Velasquez S.L."/>
            <person name="Kruys A."/>
            <person name="Hutchinson M.I."/>
            <person name="Powell A.J."/>
            <person name="Barry K."/>
            <person name="Miller A.N."/>
            <person name="Grigoriev I.V."/>
            <person name="Debuchy R."/>
            <person name="Gladieux P."/>
            <person name="Hiltunen Thoren M."/>
            <person name="Johannesson H."/>
        </authorList>
    </citation>
    <scope>NUCLEOTIDE SEQUENCE</scope>
    <source>
        <strain evidence="1">CBS 538.74</strain>
    </source>
</reference>
<reference evidence="1" key="2">
    <citation type="submission" date="2023-05" db="EMBL/GenBank/DDBJ databases">
        <authorList>
            <consortium name="Lawrence Berkeley National Laboratory"/>
            <person name="Steindorff A."/>
            <person name="Hensen N."/>
            <person name="Bonometti L."/>
            <person name="Westerberg I."/>
            <person name="Brannstrom I.O."/>
            <person name="Guillou S."/>
            <person name="Cros-Aarteil S."/>
            <person name="Calhoun S."/>
            <person name="Haridas S."/>
            <person name="Kuo A."/>
            <person name="Mondo S."/>
            <person name="Pangilinan J."/>
            <person name="Riley R."/>
            <person name="Labutti K."/>
            <person name="Andreopoulos B."/>
            <person name="Lipzen A."/>
            <person name="Chen C."/>
            <person name="Yanf M."/>
            <person name="Daum C."/>
            <person name="Ng V."/>
            <person name="Clum A."/>
            <person name="Ohm R."/>
            <person name="Martin F."/>
            <person name="Silar P."/>
            <person name="Natvig D."/>
            <person name="Lalanne C."/>
            <person name="Gautier V."/>
            <person name="Ament-Velasquez S.L."/>
            <person name="Kruys A."/>
            <person name="Hutchinson M.I."/>
            <person name="Powell A.J."/>
            <person name="Barry K."/>
            <person name="Miller A.N."/>
            <person name="Grigoriev I.V."/>
            <person name="Debuchy R."/>
            <person name="Gladieux P."/>
            <person name="Thoren M.H."/>
            <person name="Johannesson H."/>
        </authorList>
    </citation>
    <scope>NUCLEOTIDE SEQUENCE</scope>
    <source>
        <strain evidence="1">CBS 538.74</strain>
    </source>
</reference>
<dbReference type="Proteomes" id="UP001302745">
    <property type="component" value="Unassembled WGS sequence"/>
</dbReference>
<accession>A0AAN6VIV7</accession>
<dbReference type="EMBL" id="MU856987">
    <property type="protein sequence ID" value="KAK4152097.1"/>
    <property type="molecule type" value="Genomic_DNA"/>
</dbReference>
<dbReference type="InterPro" id="IPR046670">
    <property type="entry name" value="DUF6540"/>
</dbReference>
<keyword evidence="2" id="KW-1185">Reference proteome</keyword>
<dbReference type="AlphaFoldDB" id="A0AAN6VIV7"/>
<evidence type="ECO:0000313" key="2">
    <source>
        <dbReference type="Proteomes" id="UP001302745"/>
    </source>
</evidence>
<organism evidence="1 2">
    <name type="scientific">Chaetomidium leptoderma</name>
    <dbReference type="NCBI Taxonomy" id="669021"/>
    <lineage>
        <taxon>Eukaryota</taxon>
        <taxon>Fungi</taxon>
        <taxon>Dikarya</taxon>
        <taxon>Ascomycota</taxon>
        <taxon>Pezizomycotina</taxon>
        <taxon>Sordariomycetes</taxon>
        <taxon>Sordariomycetidae</taxon>
        <taxon>Sordariales</taxon>
        <taxon>Chaetomiaceae</taxon>
        <taxon>Chaetomidium</taxon>
    </lineage>
</organism>
<proteinExistence type="predicted"/>